<dbReference type="GO" id="GO:0000139">
    <property type="term" value="C:Golgi membrane"/>
    <property type="evidence" value="ECO:0007669"/>
    <property type="project" value="UniProtKB-SubCell"/>
</dbReference>
<dbReference type="InterPro" id="IPR029044">
    <property type="entry name" value="Nucleotide-diphossugar_trans"/>
</dbReference>
<evidence type="ECO:0000256" key="6">
    <source>
        <dbReference type="ARBA" id="ARBA00022692"/>
    </source>
</evidence>
<evidence type="ECO:0000256" key="2">
    <source>
        <dbReference type="ARBA" id="ARBA00004922"/>
    </source>
</evidence>
<keyword evidence="4 17" id="KW-0328">Glycosyltransferase</keyword>
<evidence type="ECO:0000256" key="11">
    <source>
        <dbReference type="ARBA" id="ARBA00023136"/>
    </source>
</evidence>
<name>A0A6J8BUP3_MYTCO</name>
<keyword evidence="6 17" id="KW-0812">Transmembrane</keyword>
<comment type="similarity">
    <text evidence="3 17">Belongs to the glycosyltransferase 13 family.</text>
</comment>
<evidence type="ECO:0000256" key="1">
    <source>
        <dbReference type="ARBA" id="ARBA00004323"/>
    </source>
</evidence>
<evidence type="ECO:0000313" key="19">
    <source>
        <dbReference type="EMBL" id="CAC5386971.1"/>
    </source>
</evidence>
<evidence type="ECO:0000256" key="17">
    <source>
        <dbReference type="RuleBase" id="RU368119"/>
    </source>
</evidence>
<dbReference type="GO" id="GO:0006487">
    <property type="term" value="P:protein N-linked glycosylation"/>
    <property type="evidence" value="ECO:0007669"/>
    <property type="project" value="TreeGrafter"/>
</dbReference>
<evidence type="ECO:0000256" key="15">
    <source>
        <dbReference type="ARBA" id="ARBA00041712"/>
    </source>
</evidence>
<keyword evidence="20" id="KW-1185">Reference proteome</keyword>
<evidence type="ECO:0000256" key="5">
    <source>
        <dbReference type="ARBA" id="ARBA00022679"/>
    </source>
</evidence>
<dbReference type="GO" id="GO:0003827">
    <property type="term" value="F:alpha-1,3-mannosylglycoprotein 2-beta-N-acetylglucosaminyltransferase activity"/>
    <property type="evidence" value="ECO:0007669"/>
    <property type="project" value="UniProtKB-UniRule"/>
</dbReference>
<dbReference type="Gene3D" id="3.90.550.10">
    <property type="entry name" value="Spore Coat Polysaccharide Biosynthesis Protein SpsA, Chain A"/>
    <property type="match status" value="2"/>
</dbReference>
<proteinExistence type="inferred from homology"/>
<comment type="pathway">
    <text evidence="2 17">Protein modification; protein glycosylation.</text>
</comment>
<evidence type="ECO:0000256" key="13">
    <source>
        <dbReference type="ARBA" id="ARBA00037706"/>
    </source>
</evidence>
<keyword evidence="12 17" id="KW-0464">Manganese</keyword>
<evidence type="ECO:0000313" key="20">
    <source>
        <dbReference type="Proteomes" id="UP000507470"/>
    </source>
</evidence>
<evidence type="ECO:0000256" key="16">
    <source>
        <dbReference type="ARBA" id="ARBA00049421"/>
    </source>
</evidence>
<dbReference type="Proteomes" id="UP000507470">
    <property type="component" value="Unassembled WGS sequence"/>
</dbReference>
<dbReference type="FunFam" id="3.90.550.10:FF:000252">
    <property type="entry name" value="Protein O-linked-mannose beta-1,2-N-acetylglucosaminyltransferase 1"/>
    <property type="match status" value="1"/>
</dbReference>
<evidence type="ECO:0000256" key="18">
    <source>
        <dbReference type="SAM" id="Coils"/>
    </source>
</evidence>
<dbReference type="SUPFAM" id="SSF53448">
    <property type="entry name" value="Nucleotide-diphospho-sugar transferases"/>
    <property type="match status" value="2"/>
</dbReference>
<evidence type="ECO:0000256" key="8">
    <source>
        <dbReference type="ARBA" id="ARBA00022968"/>
    </source>
</evidence>
<dbReference type="EMBL" id="CACVKT020003954">
    <property type="protein sequence ID" value="CAC5386971.1"/>
    <property type="molecule type" value="Genomic_DNA"/>
</dbReference>
<comment type="function">
    <text evidence="13 17">Initiates complex N-linked carbohydrate formation. Essential for the conversion of high-mannose to hybrid and complex N-glycans.</text>
</comment>
<reference evidence="19 20" key="1">
    <citation type="submission" date="2020-06" db="EMBL/GenBank/DDBJ databases">
        <authorList>
            <person name="Li R."/>
            <person name="Bekaert M."/>
        </authorList>
    </citation>
    <scope>NUCLEOTIDE SEQUENCE [LARGE SCALE GENOMIC DNA]</scope>
    <source>
        <strain evidence="20">wild</strain>
    </source>
</reference>
<evidence type="ECO:0000256" key="4">
    <source>
        <dbReference type="ARBA" id="ARBA00022676"/>
    </source>
</evidence>
<keyword evidence="18" id="KW-0175">Coiled coil</keyword>
<dbReference type="FunFam" id="3.10.180.20:FF:000001">
    <property type="entry name" value="alpha-1,3-mannosyl-glycoprotein 2-beta-N-acetylglucosaminyltransferase"/>
    <property type="match status" value="1"/>
</dbReference>
<feature type="transmembrane region" description="Helical" evidence="17">
    <location>
        <begin position="24"/>
        <end position="43"/>
    </location>
</feature>
<evidence type="ECO:0000256" key="9">
    <source>
        <dbReference type="ARBA" id="ARBA00022989"/>
    </source>
</evidence>
<dbReference type="GO" id="GO:0030145">
    <property type="term" value="F:manganese ion binding"/>
    <property type="evidence" value="ECO:0007669"/>
    <property type="project" value="UniProtKB-UniRule"/>
</dbReference>
<evidence type="ECO:0000256" key="7">
    <source>
        <dbReference type="ARBA" id="ARBA00022723"/>
    </source>
</evidence>
<dbReference type="AlphaFoldDB" id="A0A6J8BUP3"/>
<feature type="coiled-coil region" evidence="18">
    <location>
        <begin position="61"/>
        <end position="88"/>
    </location>
</feature>
<protein>
    <recommendedName>
        <fullName evidence="14 17">Alpha-1,3-mannosyl-glycoprotein 2-beta-N-acetylglucosaminyltransferase</fullName>
        <shortName evidence="17">GNT-I</shortName>
        <shortName evidence="17">GlcNAc-T I</shortName>
        <ecNumber evidence="14 17">2.4.1.101</ecNumber>
    </recommendedName>
    <alternativeName>
        <fullName evidence="15 17">N-glycosyl-oligosaccharide-glycoprotein N-acetylglucosaminyltransferase I</fullName>
    </alternativeName>
</protein>
<evidence type="ECO:0000256" key="12">
    <source>
        <dbReference type="ARBA" id="ARBA00023211"/>
    </source>
</evidence>
<sequence>MNLINSELQGFVTGYHDNMRRKHLVSLVVLIFLTWNILMYYFLVSKNPTKNENRVLVSDKLRWLQNDIEKQLRDNEKLLEDLRQIKDDTVKKEKANKLKTHGVEDTDPATHKIAVLMFSCDRTTVSRSLDSLLKIRPKGDRFPIVVSQDCGHKPTSDVIQTYVKKEKGLVTHIKHPNLTDINLPSPKKKFKGYYKIARHYKWALDQIFHKFNYTAVIIVEEAFWMGTGQPDLSDIKLAWPQKKFKGYFKIARHYKWALDQIFFTFNYTAVIIVEDDLEYSPDFFEYFSATYRILKADPTLWCVSAWNDNGKSGMVSDDPELLYRSDFFPGLGWMLEKHVWLELSPKWPDSFWDDWMRHPDQRKNRVCIRPEICRTSTFGKKGVSKGLFYDKHLKFIKLNEKPIDFTKKDLTYLIKENYDPTFHKTVYETPLASVTDVITLRKRSLPALRVQYSSKEEFKSAAKQLKIMEDFKAGVPRVAYHGVVSFMRSGQRIYLAPPEGWTGYDTSWT</sequence>
<gene>
    <name evidence="19" type="ORF">MCOR_22354</name>
</gene>
<evidence type="ECO:0000256" key="10">
    <source>
        <dbReference type="ARBA" id="ARBA00023034"/>
    </source>
</evidence>
<comment type="catalytic activity">
    <reaction evidence="16 17">
        <text>N(4)-(alpha-D-Man-(1-&gt;3)-[alpha-D-Man-(1-&gt;3)-[alpha-D-Man-(1-&gt;6)]-alpha-D-Man-(1-&gt;6)]-beta-D-Man-(1-&gt;4)-beta-D-GlcNAc-(1-&gt;4)-beta-D-GlcNAc)-L-asparaginyl-[protein] (N-glucan mannose isomer 5A1,2) + UDP-N-acetyl-alpha-D-glucosamine = N(4)-{beta-D-GlcNAc-(1-&gt;2)-alpha-D-Man-(1-&gt;3)-[alpha-D-Man-(1-&gt;3)-[alpha-D-Man-(1-&gt;6)]-alpha-D-Man-(1-&gt;6)]-beta-D-Man-(1-&gt;4)-beta-D-GlcNAc-(1-&gt;4)-beta-D-GlcNAc}-L-asparaginyl-[protein] + UDP + H(+)</text>
        <dbReference type="Rhea" id="RHEA:11456"/>
        <dbReference type="Rhea" id="RHEA-COMP:14367"/>
        <dbReference type="Rhea" id="RHEA-COMP:14368"/>
        <dbReference type="ChEBI" id="CHEBI:15378"/>
        <dbReference type="ChEBI" id="CHEBI:57705"/>
        <dbReference type="ChEBI" id="CHEBI:58223"/>
        <dbReference type="ChEBI" id="CHEBI:59087"/>
        <dbReference type="ChEBI" id="CHEBI:60625"/>
        <dbReference type="EC" id="2.4.1.101"/>
    </reaction>
</comment>
<dbReference type="PANTHER" id="PTHR10468">
    <property type="entry name" value="PROTEIN O-LINKED-MANNOSE BETA-1,2-N-ACETYLGLUCOSAMINYLTRANSFERASE 1/ALPHA-1,3-MANNOSYL-GLYCOPROTEIN 2-BETA-N-ACETYLGLUCOSAMINYLTRANSFERASE"/>
    <property type="match status" value="1"/>
</dbReference>
<dbReference type="Gene3D" id="3.10.180.20">
    <property type="entry name" value="N-Acetylglucosaminyltransferase I, Domain 2"/>
    <property type="match status" value="1"/>
</dbReference>
<dbReference type="InterPro" id="IPR052261">
    <property type="entry name" value="Glycosyltransferase_13"/>
</dbReference>
<keyword evidence="5 19" id="KW-0808">Transferase</keyword>
<keyword evidence="7 17" id="KW-0479">Metal-binding</keyword>
<evidence type="ECO:0000256" key="14">
    <source>
        <dbReference type="ARBA" id="ARBA00038949"/>
    </source>
</evidence>
<evidence type="ECO:0000256" key="3">
    <source>
        <dbReference type="ARBA" id="ARBA00006492"/>
    </source>
</evidence>
<keyword evidence="9 17" id="KW-1133">Transmembrane helix</keyword>
<dbReference type="UniPathway" id="UPA00378"/>
<comment type="subcellular location">
    <subcellularLocation>
        <location evidence="1 17">Golgi apparatus membrane</location>
        <topology evidence="1 17">Single-pass type II membrane protein</topology>
    </subcellularLocation>
</comment>
<dbReference type="OrthoDB" id="440755at2759"/>
<dbReference type="Pfam" id="PF03071">
    <property type="entry name" value="GNT-I"/>
    <property type="match status" value="2"/>
</dbReference>
<keyword evidence="10 17" id="KW-0333">Golgi apparatus</keyword>
<accession>A0A6J8BUP3</accession>
<keyword evidence="11 17" id="KW-0472">Membrane</keyword>
<organism evidence="19 20">
    <name type="scientific">Mytilus coruscus</name>
    <name type="common">Sea mussel</name>
    <dbReference type="NCBI Taxonomy" id="42192"/>
    <lineage>
        <taxon>Eukaryota</taxon>
        <taxon>Metazoa</taxon>
        <taxon>Spiralia</taxon>
        <taxon>Lophotrochozoa</taxon>
        <taxon>Mollusca</taxon>
        <taxon>Bivalvia</taxon>
        <taxon>Autobranchia</taxon>
        <taxon>Pteriomorphia</taxon>
        <taxon>Mytilida</taxon>
        <taxon>Mytiloidea</taxon>
        <taxon>Mytilidae</taxon>
        <taxon>Mytilinae</taxon>
        <taxon>Mytilus</taxon>
    </lineage>
</organism>
<keyword evidence="8 17" id="KW-0735">Signal-anchor</keyword>
<dbReference type="PANTHER" id="PTHR10468:SF0">
    <property type="entry name" value="ALPHA-1,3-MANNOSYL-GLYCOPROTEIN 2-BETA-N-ACETYLGLUCOSAMINYLTRANSFERASE"/>
    <property type="match status" value="1"/>
</dbReference>
<dbReference type="EC" id="2.4.1.101" evidence="14 17"/>
<dbReference type="InterPro" id="IPR004139">
    <property type="entry name" value="Glyco_trans_13"/>
</dbReference>
<comment type="cofactor">
    <cofactor evidence="17">
        <name>Mn(2+)</name>
        <dbReference type="ChEBI" id="CHEBI:29035"/>
    </cofactor>
    <text evidence="17">The cofactor is mostly bound to the substrate.</text>
</comment>